<dbReference type="GO" id="GO:0005524">
    <property type="term" value="F:ATP binding"/>
    <property type="evidence" value="ECO:0007669"/>
    <property type="project" value="UniProtKB-UniRule"/>
</dbReference>
<dbReference type="NCBIfam" id="TIGR00347">
    <property type="entry name" value="bioD"/>
    <property type="match status" value="1"/>
</dbReference>
<keyword evidence="2 8" id="KW-0436">Ligase</keyword>
<feature type="binding site" evidence="8">
    <location>
        <position position="15"/>
    </location>
    <ligand>
        <name>Mg(2+)</name>
        <dbReference type="ChEBI" id="CHEBI:18420"/>
    </ligand>
</feature>
<feature type="binding site" evidence="8">
    <location>
        <position position="121"/>
    </location>
    <ligand>
        <name>Mg(2+)</name>
        <dbReference type="ChEBI" id="CHEBI:18420"/>
    </ligand>
</feature>
<evidence type="ECO:0000256" key="6">
    <source>
        <dbReference type="ARBA" id="ARBA00022840"/>
    </source>
</evidence>
<name>A0A330M4B0_9GAMM</name>
<dbReference type="GO" id="GO:0000287">
    <property type="term" value="F:magnesium ion binding"/>
    <property type="evidence" value="ECO:0007669"/>
    <property type="project" value="UniProtKB-UniRule"/>
</dbReference>
<feature type="binding site" evidence="8">
    <location>
        <begin position="11"/>
        <end position="16"/>
    </location>
    <ligand>
        <name>ATP</name>
        <dbReference type="ChEBI" id="CHEBI:30616"/>
    </ligand>
</feature>
<evidence type="ECO:0000256" key="7">
    <source>
        <dbReference type="ARBA" id="ARBA00022842"/>
    </source>
</evidence>
<dbReference type="Pfam" id="PF13500">
    <property type="entry name" value="AAA_26"/>
    <property type="match status" value="1"/>
</dbReference>
<protein>
    <recommendedName>
        <fullName evidence="8">ATP-dependent dethiobiotin synthetase BioD</fullName>
        <ecNumber evidence="8">6.3.3.3</ecNumber>
    </recommendedName>
    <alternativeName>
        <fullName evidence="8">DTB synthetase</fullName>
        <shortName evidence="8">DTBS</shortName>
    </alternativeName>
    <alternativeName>
        <fullName evidence="8">Dethiobiotin synthase</fullName>
    </alternativeName>
</protein>
<dbReference type="EC" id="6.3.3.3" evidence="8"/>
<dbReference type="PANTHER" id="PTHR43210">
    <property type="entry name" value="DETHIOBIOTIN SYNTHETASE"/>
    <property type="match status" value="1"/>
</dbReference>
<evidence type="ECO:0000313" key="9">
    <source>
        <dbReference type="EMBL" id="SQH77111.1"/>
    </source>
</evidence>
<dbReference type="PANTHER" id="PTHR43210:SF5">
    <property type="entry name" value="DETHIOBIOTIN SYNTHETASE"/>
    <property type="match status" value="1"/>
</dbReference>
<proteinExistence type="inferred from homology"/>
<evidence type="ECO:0000256" key="8">
    <source>
        <dbReference type="HAMAP-Rule" id="MF_00336"/>
    </source>
</evidence>
<dbReference type="GO" id="GO:0005829">
    <property type="term" value="C:cytosol"/>
    <property type="evidence" value="ECO:0007669"/>
    <property type="project" value="TreeGrafter"/>
</dbReference>
<dbReference type="SUPFAM" id="SSF52540">
    <property type="entry name" value="P-loop containing nucleoside triphosphate hydrolases"/>
    <property type="match status" value="1"/>
</dbReference>
<evidence type="ECO:0000256" key="2">
    <source>
        <dbReference type="ARBA" id="ARBA00022598"/>
    </source>
</evidence>
<feature type="binding site" evidence="8">
    <location>
        <position position="55"/>
    </location>
    <ligand>
        <name>Mg(2+)</name>
        <dbReference type="ChEBI" id="CHEBI:18420"/>
    </ligand>
</feature>
<dbReference type="HAMAP" id="MF_00336">
    <property type="entry name" value="BioD"/>
    <property type="match status" value="1"/>
</dbReference>
<evidence type="ECO:0000256" key="4">
    <source>
        <dbReference type="ARBA" id="ARBA00022741"/>
    </source>
</evidence>
<dbReference type="UniPathway" id="UPA00078">
    <property type="reaction ID" value="UER00161"/>
</dbReference>
<dbReference type="GO" id="GO:0004141">
    <property type="term" value="F:dethiobiotin synthase activity"/>
    <property type="evidence" value="ECO:0007669"/>
    <property type="project" value="UniProtKB-UniRule"/>
</dbReference>
<dbReference type="GO" id="GO:0042803">
    <property type="term" value="F:protein homodimerization activity"/>
    <property type="evidence" value="ECO:0007669"/>
    <property type="project" value="UniProtKB-ARBA"/>
</dbReference>
<dbReference type="InterPro" id="IPR027417">
    <property type="entry name" value="P-loop_NTPase"/>
</dbReference>
<keyword evidence="1 8" id="KW-0963">Cytoplasm</keyword>
<comment type="caution">
    <text evidence="8">Lacks conserved residue(s) required for the propagation of feature annotation.</text>
</comment>
<comment type="pathway">
    <text evidence="8">Cofactor biosynthesis; biotin biosynthesis; biotin from 7,8-diaminononanoate: step 1/2.</text>
</comment>
<gene>
    <name evidence="8 9" type="primary">bioD</name>
    <name evidence="9" type="ORF">SHEWBE_3148</name>
</gene>
<evidence type="ECO:0000256" key="5">
    <source>
        <dbReference type="ARBA" id="ARBA00022756"/>
    </source>
</evidence>
<comment type="subunit">
    <text evidence="8">Homodimer.</text>
</comment>
<reference evidence="10" key="1">
    <citation type="submission" date="2018-06" db="EMBL/GenBank/DDBJ databases">
        <authorList>
            <person name="Cea G.-C."/>
            <person name="William W."/>
        </authorList>
    </citation>
    <scope>NUCLEOTIDE SEQUENCE [LARGE SCALE GENOMIC DNA]</scope>
    <source>
        <strain evidence="10">DB21MT-2</strain>
    </source>
</reference>
<keyword evidence="5 8" id="KW-0093">Biotin biosynthesis</keyword>
<dbReference type="Gene3D" id="3.40.50.300">
    <property type="entry name" value="P-loop containing nucleotide triphosphate hydrolases"/>
    <property type="match status" value="1"/>
</dbReference>
<dbReference type="OrthoDB" id="9802097at2"/>
<keyword evidence="6 8" id="KW-0067">ATP-binding</keyword>
<accession>A0A330M4B0</accession>
<feature type="binding site" evidence="8">
    <location>
        <begin position="121"/>
        <end position="124"/>
    </location>
    <ligand>
        <name>ATP</name>
        <dbReference type="ChEBI" id="CHEBI:30616"/>
    </ligand>
</feature>
<dbReference type="RefSeq" id="WP_112353115.1">
    <property type="nucleotide sequence ID" value="NZ_LS483452.1"/>
</dbReference>
<comment type="similarity">
    <text evidence="8">Belongs to the dethiobiotin synthetase family.</text>
</comment>
<dbReference type="Proteomes" id="UP000250123">
    <property type="component" value="Chromosome SHEWBE"/>
</dbReference>
<organism evidence="9 10">
    <name type="scientific">Shewanella benthica</name>
    <dbReference type="NCBI Taxonomy" id="43661"/>
    <lineage>
        <taxon>Bacteria</taxon>
        <taxon>Pseudomonadati</taxon>
        <taxon>Pseudomonadota</taxon>
        <taxon>Gammaproteobacteria</taxon>
        <taxon>Alteromonadales</taxon>
        <taxon>Shewanellaceae</taxon>
        <taxon>Shewanella</taxon>
    </lineage>
</organism>
<dbReference type="EMBL" id="LS483452">
    <property type="protein sequence ID" value="SQH77111.1"/>
    <property type="molecule type" value="Genomic_DNA"/>
</dbReference>
<dbReference type="PIRSF" id="PIRSF006755">
    <property type="entry name" value="DTB_synth"/>
    <property type="match status" value="1"/>
</dbReference>
<evidence type="ECO:0000256" key="3">
    <source>
        <dbReference type="ARBA" id="ARBA00022723"/>
    </source>
</evidence>
<evidence type="ECO:0000256" key="1">
    <source>
        <dbReference type="ARBA" id="ARBA00022490"/>
    </source>
</evidence>
<feature type="binding site" evidence="8">
    <location>
        <position position="42"/>
    </location>
    <ligand>
        <name>substrate</name>
    </ligand>
</feature>
<dbReference type="KEGG" id="sbk:SHEWBE_3148"/>
<keyword evidence="4 8" id="KW-0547">Nucleotide-binding</keyword>
<keyword evidence="7 8" id="KW-0460">Magnesium</keyword>
<feature type="binding site" evidence="8">
    <location>
        <begin position="210"/>
        <end position="212"/>
    </location>
    <ligand>
        <name>ATP</name>
        <dbReference type="ChEBI" id="CHEBI:30616"/>
    </ligand>
</feature>
<keyword evidence="3 8" id="KW-0479">Metal-binding</keyword>
<comment type="catalytic activity">
    <reaction evidence="8">
        <text>(7R,8S)-7,8-diammoniononanoate + CO2 + ATP = (4R,5S)-dethiobiotin + ADP + phosphate + 3 H(+)</text>
        <dbReference type="Rhea" id="RHEA:15805"/>
        <dbReference type="ChEBI" id="CHEBI:15378"/>
        <dbReference type="ChEBI" id="CHEBI:16526"/>
        <dbReference type="ChEBI" id="CHEBI:30616"/>
        <dbReference type="ChEBI" id="CHEBI:43474"/>
        <dbReference type="ChEBI" id="CHEBI:149469"/>
        <dbReference type="ChEBI" id="CHEBI:149473"/>
        <dbReference type="ChEBI" id="CHEBI:456216"/>
        <dbReference type="EC" id="6.3.3.3"/>
    </reaction>
</comment>
<dbReference type="AlphaFoldDB" id="A0A330M4B0"/>
<dbReference type="CDD" id="cd03109">
    <property type="entry name" value="DTBS"/>
    <property type="match status" value="1"/>
</dbReference>
<dbReference type="InterPro" id="IPR004472">
    <property type="entry name" value="DTB_synth_BioD"/>
</dbReference>
<comment type="function">
    <text evidence="8">Catalyzes a mechanistically unusual reaction, the ATP-dependent insertion of CO2 between the N7 and N8 nitrogen atoms of 7,8-diaminopelargonic acid (DAPA, also called 7,8-diammoniononanoate) to form a ureido ring.</text>
</comment>
<comment type="cofactor">
    <cofactor evidence="8">
        <name>Mg(2+)</name>
        <dbReference type="ChEBI" id="CHEBI:18420"/>
    </cofactor>
</comment>
<dbReference type="FunFam" id="3.40.50.300:FF:000292">
    <property type="entry name" value="ATP-dependent dethiobiotin synthetase BioD"/>
    <property type="match status" value="1"/>
</dbReference>
<dbReference type="GO" id="GO:0009102">
    <property type="term" value="P:biotin biosynthetic process"/>
    <property type="evidence" value="ECO:0007669"/>
    <property type="project" value="UniProtKB-UniRule"/>
</dbReference>
<comment type="subcellular location">
    <subcellularLocation>
        <location evidence="8">Cytoplasm</location>
    </subcellularLocation>
</comment>
<sequence>MKYFVTGTDTDSGKTLVTSALLYKMKLSQAYGRTLGLKPVASGCEPTEKGLRNSDALALIEQSSIKLDYELVNPISFLPAIAPHIAASQTGVDISPGALLAKIQQSLAAAALNETDVCLIEGAGGWRLPLGQGHFLSEVVQALDMPVILVVGVKLGCLNHAVLTYEAIIADGLTVVGWVANIVEPQTRCLDENLASLQQLMPSPCLGVVPYLMEANAKAASEHLSLAALVS</sequence>
<evidence type="ECO:0000313" key="10">
    <source>
        <dbReference type="Proteomes" id="UP000250123"/>
    </source>
</evidence>
<feature type="binding site" evidence="8">
    <location>
        <position position="55"/>
    </location>
    <ligand>
        <name>ATP</name>
        <dbReference type="ChEBI" id="CHEBI:30616"/>
    </ligand>
</feature>
<feature type="active site" evidence="8">
    <location>
        <position position="38"/>
    </location>
</feature>